<feature type="region of interest" description="Disordered" evidence="5">
    <location>
        <begin position="113"/>
        <end position="168"/>
    </location>
</feature>
<gene>
    <name evidence="7" type="primary">RIPPLY1</name>
</gene>
<dbReference type="GO" id="GO:0032525">
    <property type="term" value="P:somite rostral/caudal axis specification"/>
    <property type="evidence" value="ECO:0007669"/>
    <property type="project" value="Ensembl"/>
</dbReference>
<dbReference type="Proteomes" id="UP000694390">
    <property type="component" value="Chromosome 9"/>
</dbReference>
<evidence type="ECO:0000313" key="7">
    <source>
        <dbReference type="Ensembl" id="ENSGEVP00005016735.1"/>
    </source>
</evidence>
<feature type="chain" id="PRO_5034109397" evidence="6">
    <location>
        <begin position="32"/>
        <end position="168"/>
    </location>
</feature>
<feature type="signal peptide" evidence="6">
    <location>
        <begin position="1"/>
        <end position="31"/>
    </location>
</feature>
<dbReference type="GO" id="GO:0007219">
    <property type="term" value="P:Notch signaling pathway"/>
    <property type="evidence" value="ECO:0007669"/>
    <property type="project" value="Ensembl"/>
</dbReference>
<dbReference type="PANTHER" id="PTHR16770:SF5">
    <property type="entry name" value="PROTEIN RIPPLY1"/>
    <property type="match status" value="1"/>
</dbReference>
<evidence type="ECO:0000256" key="1">
    <source>
        <dbReference type="ARBA" id="ARBA00004123"/>
    </source>
</evidence>
<protein>
    <submittedName>
        <fullName evidence="7">Ripply transcriptional repressor 1</fullName>
    </submittedName>
</protein>
<sequence length="168" mass="18648">PAAVRCWWMAPQACLAAPLLLLYHWAPPHMAVPMPLTPDLQPPASPVLGPMQDGLPLSHPWAFQRGSEGTCISQVCFPHRLFWPRSKSFDYLYSEGEKLLENFPVQATISLYEDSDSEEEEEEEEEGWGEEGQVEEGGQQAEESVLQQEAGCRQGPAGASQPIKLCLK</sequence>
<organism evidence="7 8">
    <name type="scientific">Gopherus evgoodei</name>
    <name type="common">Goodes thornscrub tortoise</name>
    <dbReference type="NCBI Taxonomy" id="1825980"/>
    <lineage>
        <taxon>Eukaryota</taxon>
        <taxon>Metazoa</taxon>
        <taxon>Chordata</taxon>
        <taxon>Craniata</taxon>
        <taxon>Vertebrata</taxon>
        <taxon>Euteleostomi</taxon>
        <taxon>Archelosauria</taxon>
        <taxon>Testudinata</taxon>
        <taxon>Testudines</taxon>
        <taxon>Cryptodira</taxon>
        <taxon>Durocryptodira</taxon>
        <taxon>Testudinoidea</taxon>
        <taxon>Testudinidae</taxon>
        <taxon>Gopherus</taxon>
    </lineage>
</organism>
<evidence type="ECO:0000313" key="8">
    <source>
        <dbReference type="Proteomes" id="UP000694390"/>
    </source>
</evidence>
<keyword evidence="4" id="KW-0539">Nucleus</keyword>
<reference evidence="7" key="3">
    <citation type="submission" date="2025-09" db="UniProtKB">
        <authorList>
            <consortium name="Ensembl"/>
        </authorList>
    </citation>
    <scope>IDENTIFICATION</scope>
</reference>
<keyword evidence="6" id="KW-0732">Signal</keyword>
<comment type="similarity">
    <text evidence="2">Belongs to the ripply family.</text>
</comment>
<dbReference type="OrthoDB" id="5978888at2759"/>
<dbReference type="PANTHER" id="PTHR16770">
    <property type="entry name" value="PROTEIN RIPPLY-LIKE"/>
    <property type="match status" value="1"/>
</dbReference>
<dbReference type="GO" id="GO:0000122">
    <property type="term" value="P:negative regulation of transcription by RNA polymerase II"/>
    <property type="evidence" value="ECO:0007669"/>
    <property type="project" value="TreeGrafter"/>
</dbReference>
<dbReference type="Ensembl" id="ENSGEVT00005017586.1">
    <property type="protein sequence ID" value="ENSGEVP00005016735.1"/>
    <property type="gene ID" value="ENSGEVG00005011880.1"/>
</dbReference>
<feature type="compositionally biased region" description="Acidic residues" evidence="5">
    <location>
        <begin position="113"/>
        <end position="134"/>
    </location>
</feature>
<proteinExistence type="inferred from homology"/>
<keyword evidence="8" id="KW-1185">Reference proteome</keyword>
<dbReference type="GeneTree" id="ENSGT00940000161952"/>
<name>A0A8C4WIN8_9SAUR</name>
<reference evidence="7" key="1">
    <citation type="submission" date="2019-06" db="EMBL/GenBank/DDBJ databases">
        <title>G10K-VGP Goodes thornscrub tortoise genome, primary haplotype.</title>
        <authorList>
            <person name="Murphy B."/>
            <person name="Edwards T."/>
            <person name="Rhie A."/>
            <person name="Koren S."/>
            <person name="Phillippy A."/>
            <person name="Fedrigo O."/>
            <person name="Haase B."/>
            <person name="Mountcastle J."/>
            <person name="Lewin H."/>
            <person name="Damas J."/>
            <person name="Howe K."/>
            <person name="Formenti G."/>
            <person name="Myers G."/>
            <person name="Durbin R."/>
            <person name="Jarvis E.D."/>
        </authorList>
    </citation>
    <scope>NUCLEOTIDE SEQUENCE [LARGE SCALE GENOMIC DNA]</scope>
</reference>
<dbReference type="GO" id="GO:0005634">
    <property type="term" value="C:nucleus"/>
    <property type="evidence" value="ECO:0007669"/>
    <property type="project" value="UniProtKB-SubCell"/>
</dbReference>
<reference evidence="7" key="2">
    <citation type="submission" date="2025-08" db="UniProtKB">
        <authorList>
            <consortium name="Ensembl"/>
        </authorList>
    </citation>
    <scope>IDENTIFICATION</scope>
</reference>
<dbReference type="Pfam" id="PF14998">
    <property type="entry name" value="Ripply"/>
    <property type="match status" value="1"/>
</dbReference>
<dbReference type="GO" id="GO:0060349">
    <property type="term" value="P:bone morphogenesis"/>
    <property type="evidence" value="ECO:0007669"/>
    <property type="project" value="Ensembl"/>
</dbReference>
<dbReference type="InterPro" id="IPR028127">
    <property type="entry name" value="Ripply_fam"/>
</dbReference>
<evidence type="ECO:0000256" key="4">
    <source>
        <dbReference type="ARBA" id="ARBA00023242"/>
    </source>
</evidence>
<evidence type="ECO:0000256" key="3">
    <source>
        <dbReference type="ARBA" id="ARBA00022473"/>
    </source>
</evidence>
<dbReference type="AlphaFoldDB" id="A0A8C4WIN8"/>
<evidence type="ECO:0000256" key="5">
    <source>
        <dbReference type="SAM" id="MobiDB-lite"/>
    </source>
</evidence>
<evidence type="ECO:0000256" key="6">
    <source>
        <dbReference type="SAM" id="SignalP"/>
    </source>
</evidence>
<accession>A0A8C4WIN8</accession>
<evidence type="ECO:0000256" key="2">
    <source>
        <dbReference type="ARBA" id="ARBA00006944"/>
    </source>
</evidence>
<keyword evidence="3" id="KW-0217">Developmental protein</keyword>
<comment type="subcellular location">
    <subcellularLocation>
        <location evidence="1">Nucleus</location>
    </subcellularLocation>
</comment>